<reference evidence="1 2" key="2">
    <citation type="journal article" date="2024" name="Int. J. Syst. Evol. Microbiol.">
        <title>Promethearchaeum syntrophicum gen. nov., sp. nov., an anaerobic, obligately syntrophic archaeon, the first isolate of the lineage 'Asgard' archaea, and proposal of the new archaeal phylum Promethearchaeota phyl. nov. and kingdom Promethearchaeati regn. nov.</title>
        <authorList>
            <person name="Imachi H."/>
            <person name="Nobu M.K."/>
            <person name="Kato S."/>
            <person name="Takaki Y."/>
            <person name="Miyazaki M."/>
            <person name="Miyata M."/>
            <person name="Ogawara M."/>
            <person name="Saito Y."/>
            <person name="Sakai S."/>
            <person name="Tahara Y.O."/>
            <person name="Takano Y."/>
            <person name="Tasumi E."/>
            <person name="Uematsu K."/>
            <person name="Yoshimura T."/>
            <person name="Itoh T."/>
            <person name="Ohkuma M."/>
            <person name="Takai K."/>
        </authorList>
    </citation>
    <scope>NUCLEOTIDE SEQUENCE [LARGE SCALE GENOMIC DNA]</scope>
    <source>
        <strain evidence="1 2">MK-D1</strain>
    </source>
</reference>
<keyword evidence="2" id="KW-1185">Reference proteome</keyword>
<dbReference type="GeneID" id="41330270"/>
<dbReference type="AlphaFoldDB" id="A0A5B9DCH1"/>
<accession>A0A5B9DCH1</accession>
<evidence type="ECO:0000313" key="2">
    <source>
        <dbReference type="Proteomes" id="UP000321408"/>
    </source>
</evidence>
<reference evidence="1 2" key="1">
    <citation type="journal article" date="2020" name="Nature">
        <title>Isolation of an archaeon at the prokaryote-eukaryote interface.</title>
        <authorList>
            <person name="Imachi H."/>
            <person name="Nobu M.K."/>
            <person name="Nakahara N."/>
            <person name="Morono Y."/>
            <person name="Ogawara M."/>
            <person name="Takaki Y."/>
            <person name="Takano Y."/>
            <person name="Uematsu K."/>
            <person name="Ikuta T."/>
            <person name="Ito M."/>
            <person name="Matsui Y."/>
            <person name="Miyazaki M."/>
            <person name="Murata K."/>
            <person name="Saito Y."/>
            <person name="Sakai S."/>
            <person name="Song C."/>
            <person name="Tasumi E."/>
            <person name="Yamanaka Y."/>
            <person name="Yamaguchi T."/>
            <person name="Kamagata Y."/>
            <person name="Tamaki H."/>
            <person name="Takai K."/>
        </authorList>
    </citation>
    <scope>NUCLEOTIDE SEQUENCE [LARGE SCALE GENOMIC DNA]</scope>
    <source>
        <strain evidence="1 2">MK-D1</strain>
    </source>
</reference>
<protein>
    <submittedName>
        <fullName evidence="1">Uncharacterized protein</fullName>
    </submittedName>
</protein>
<proteinExistence type="predicted"/>
<name>A0A5B9DCH1_9ARCH</name>
<organism evidence="1 2">
    <name type="scientific">Promethearchaeum syntrophicum</name>
    <dbReference type="NCBI Taxonomy" id="2594042"/>
    <lineage>
        <taxon>Archaea</taxon>
        <taxon>Promethearchaeati</taxon>
        <taxon>Promethearchaeota</taxon>
        <taxon>Promethearchaeia</taxon>
        <taxon>Promethearchaeales</taxon>
        <taxon>Promethearchaeaceae</taxon>
        <taxon>Promethearchaeum</taxon>
    </lineage>
</organism>
<dbReference type="Proteomes" id="UP000321408">
    <property type="component" value="Chromosome"/>
</dbReference>
<dbReference type="RefSeq" id="WP_147663330.1">
    <property type="nucleotide sequence ID" value="NZ_CP042905.2"/>
</dbReference>
<dbReference type="EMBL" id="CP042905">
    <property type="protein sequence ID" value="QEE16453.1"/>
    <property type="molecule type" value="Genomic_DNA"/>
</dbReference>
<evidence type="ECO:0000313" key="1">
    <source>
        <dbReference type="EMBL" id="QEE16453.1"/>
    </source>
</evidence>
<dbReference type="KEGG" id="psyt:DSAG12_02283"/>
<sequence length="82" mass="9886">MLGKQTQKMIFPYKTAYDEQWDETWAADWKKISEIFDLIDELESTFNTLEVSVLRELSQKKLIIDLQKYAYSLSVWIQNKYK</sequence>
<gene>
    <name evidence="1" type="ORF">DSAG12_02283</name>
</gene>